<dbReference type="GO" id="GO:0003755">
    <property type="term" value="F:peptidyl-prolyl cis-trans isomerase activity"/>
    <property type="evidence" value="ECO:0007669"/>
    <property type="project" value="InterPro"/>
</dbReference>
<dbReference type="EMBL" id="DLUG01000096">
    <property type="protein sequence ID" value="DAB36680.1"/>
    <property type="molecule type" value="Genomic_DNA"/>
</dbReference>
<name>A0A2D3WC72_9BACT</name>
<dbReference type="SUPFAM" id="SSF109998">
    <property type="entry name" value="Triger factor/SurA peptide-binding domain-like"/>
    <property type="match status" value="1"/>
</dbReference>
<dbReference type="Gene3D" id="3.10.50.40">
    <property type="match status" value="1"/>
</dbReference>
<dbReference type="PANTHER" id="PTHR47637:SF1">
    <property type="entry name" value="CHAPERONE SURA"/>
    <property type="match status" value="1"/>
</dbReference>
<dbReference type="Proteomes" id="UP000231638">
    <property type="component" value="Unassembled WGS sequence"/>
</dbReference>
<dbReference type="Pfam" id="PF22506">
    <property type="entry name" value="Cj1289-like_C"/>
    <property type="match status" value="1"/>
</dbReference>
<dbReference type="Pfam" id="PF13624">
    <property type="entry name" value="SurA_N_3"/>
    <property type="match status" value="1"/>
</dbReference>
<feature type="signal peptide" evidence="2">
    <location>
        <begin position="1"/>
        <end position="26"/>
    </location>
</feature>
<keyword evidence="1 2" id="KW-0732">Signal</keyword>
<protein>
    <recommendedName>
        <fullName evidence="3">Cj1289-like C-terminal domain-containing protein</fullName>
    </recommendedName>
</protein>
<evidence type="ECO:0000259" key="3">
    <source>
        <dbReference type="Pfam" id="PF22506"/>
    </source>
</evidence>
<organism evidence="4 5">
    <name type="scientific">Sulfurospirillum cavolei</name>
    <dbReference type="NCBI Taxonomy" id="366522"/>
    <lineage>
        <taxon>Bacteria</taxon>
        <taxon>Pseudomonadati</taxon>
        <taxon>Campylobacterota</taxon>
        <taxon>Epsilonproteobacteria</taxon>
        <taxon>Campylobacterales</taxon>
        <taxon>Sulfurospirillaceae</taxon>
        <taxon>Sulfurospirillum</taxon>
    </lineage>
</organism>
<evidence type="ECO:0000256" key="2">
    <source>
        <dbReference type="SAM" id="SignalP"/>
    </source>
</evidence>
<proteinExistence type="predicted"/>
<dbReference type="InterPro" id="IPR046357">
    <property type="entry name" value="PPIase_dom_sf"/>
</dbReference>
<dbReference type="STRING" id="366522.GCA_001548055_00125"/>
<evidence type="ECO:0000256" key="1">
    <source>
        <dbReference type="ARBA" id="ARBA00022729"/>
    </source>
</evidence>
<dbReference type="Gene3D" id="1.10.4030.10">
    <property type="entry name" value="Porin chaperone SurA, peptide-binding domain"/>
    <property type="match status" value="1"/>
</dbReference>
<dbReference type="AlphaFoldDB" id="A0A2D3WC72"/>
<feature type="chain" id="PRO_5013797076" description="Cj1289-like C-terminal domain-containing protein" evidence="2">
    <location>
        <begin position="27"/>
        <end position="285"/>
    </location>
</feature>
<sequence length="285" mass="32483">MKLKRTMLTLVTLGVTLFLTPSIVTAATLDGVSVIINKEPITLFDVFKYSQRFQISKKEALDILVRQKLEDSEIKKQGISVDGFEVDQHIDKLAINNQMSTYDFLNMLRSKNIDTLEYKEEIKKKLQRDKLYQKIVRDKMKQLSDGELLAYYNENQNEFSQAASFDVSIYTSANQQSLTTIQNNPMSAMSDVELKDTTFEATKMDQNLAGLLNKTPVGKFSSVVKTDQGYVMFFVKNKHDVKAISFDNAKNYIYGKLADGKEKQSIDDYFEKLKSSANIQVVRAP</sequence>
<dbReference type="PANTHER" id="PTHR47637">
    <property type="entry name" value="CHAPERONE SURA"/>
    <property type="match status" value="1"/>
</dbReference>
<reference evidence="4 5" key="1">
    <citation type="journal article" date="2017" name="Front. Microbiol.">
        <title>Comparative Genomic Analysis of the Class Epsilonproteobacteria and Proposed Reclassification to Epsilonbacteraeota (phyl. nov.).</title>
        <authorList>
            <person name="Waite D.W."/>
            <person name="Vanwonterghem I."/>
            <person name="Rinke C."/>
            <person name="Parks D.H."/>
            <person name="Zhang Y."/>
            <person name="Takai K."/>
            <person name="Sievert S.M."/>
            <person name="Simon J."/>
            <person name="Campbell B.J."/>
            <person name="Hanson T.E."/>
            <person name="Woyke T."/>
            <person name="Klotz M.G."/>
            <person name="Hugenholtz P."/>
        </authorList>
    </citation>
    <scope>NUCLEOTIDE SEQUENCE [LARGE SCALE GENOMIC DNA]</scope>
    <source>
        <strain evidence="4">UBA11420</strain>
    </source>
</reference>
<dbReference type="InterPro" id="IPR027304">
    <property type="entry name" value="Trigger_fact/SurA_dom_sf"/>
</dbReference>
<dbReference type="InterPro" id="IPR055131">
    <property type="entry name" value="Cj1289-like_C"/>
</dbReference>
<accession>A0A2D3WC72</accession>
<comment type="caution">
    <text evidence="4">The sequence shown here is derived from an EMBL/GenBank/DDBJ whole genome shotgun (WGS) entry which is preliminary data.</text>
</comment>
<evidence type="ECO:0000313" key="4">
    <source>
        <dbReference type="EMBL" id="DAB36680.1"/>
    </source>
</evidence>
<evidence type="ECO:0000313" key="5">
    <source>
        <dbReference type="Proteomes" id="UP000231638"/>
    </source>
</evidence>
<feature type="domain" description="Cj1289-like C-terminal" evidence="3">
    <location>
        <begin position="149"/>
        <end position="238"/>
    </location>
</feature>
<gene>
    <name evidence="4" type="ORF">CFH80_03570</name>
</gene>
<dbReference type="InterPro" id="IPR050280">
    <property type="entry name" value="OMP_Chaperone_SurA"/>
</dbReference>